<evidence type="ECO:0000256" key="1">
    <source>
        <dbReference type="ARBA" id="ARBA00022723"/>
    </source>
</evidence>
<dbReference type="SMART" id="SM00980">
    <property type="entry name" value="THAP"/>
    <property type="match status" value="1"/>
</dbReference>
<name>R7T3W4_CAPTE</name>
<gene>
    <name evidence="7" type="ORF">CAPTEDRAFT_227277</name>
</gene>
<dbReference type="SMART" id="SM00692">
    <property type="entry name" value="DM3"/>
    <property type="match status" value="1"/>
</dbReference>
<dbReference type="EMBL" id="AMQN01015913">
    <property type="status" value="NOT_ANNOTATED_CDS"/>
    <property type="molecule type" value="Genomic_DNA"/>
</dbReference>
<dbReference type="EMBL" id="AMQN01015912">
    <property type="status" value="NOT_ANNOTATED_CDS"/>
    <property type="molecule type" value="Genomic_DNA"/>
</dbReference>
<evidence type="ECO:0000313" key="9">
    <source>
        <dbReference type="Proteomes" id="UP000014760"/>
    </source>
</evidence>
<dbReference type="PANTHER" id="PTHR46600:SF11">
    <property type="entry name" value="THAP DOMAIN-CONTAINING PROTEIN 10"/>
    <property type="match status" value="1"/>
</dbReference>
<evidence type="ECO:0000313" key="8">
    <source>
        <dbReference type="EnsemblMetazoa" id="CapteP227277"/>
    </source>
</evidence>
<feature type="domain" description="THAP-type" evidence="6">
    <location>
        <begin position="156"/>
        <end position="251"/>
    </location>
</feature>
<dbReference type="SUPFAM" id="SSF57716">
    <property type="entry name" value="Glucocorticoid receptor-like (DNA-binding domain)"/>
    <property type="match status" value="1"/>
</dbReference>
<evidence type="ECO:0000256" key="4">
    <source>
        <dbReference type="ARBA" id="ARBA00023125"/>
    </source>
</evidence>
<reference evidence="7 9" key="2">
    <citation type="journal article" date="2013" name="Nature">
        <title>Insights into bilaterian evolution from three spiralian genomes.</title>
        <authorList>
            <person name="Simakov O."/>
            <person name="Marletaz F."/>
            <person name="Cho S.J."/>
            <person name="Edsinger-Gonzales E."/>
            <person name="Havlak P."/>
            <person name="Hellsten U."/>
            <person name="Kuo D.H."/>
            <person name="Larsson T."/>
            <person name="Lv J."/>
            <person name="Arendt D."/>
            <person name="Savage R."/>
            <person name="Osoegawa K."/>
            <person name="de Jong P."/>
            <person name="Grimwood J."/>
            <person name="Chapman J.A."/>
            <person name="Shapiro H."/>
            <person name="Aerts A."/>
            <person name="Otillar R.P."/>
            <person name="Terry A.Y."/>
            <person name="Boore J.L."/>
            <person name="Grigoriev I.V."/>
            <person name="Lindberg D.R."/>
            <person name="Seaver E.C."/>
            <person name="Weisblat D.A."/>
            <person name="Putnam N.H."/>
            <person name="Rokhsar D.S."/>
        </authorList>
    </citation>
    <scope>NUCLEOTIDE SEQUENCE</scope>
    <source>
        <strain evidence="7 9">I ESC-2004</strain>
    </source>
</reference>
<keyword evidence="2 5" id="KW-0863">Zinc-finger</keyword>
<dbReference type="GO" id="GO:0008270">
    <property type="term" value="F:zinc ion binding"/>
    <property type="evidence" value="ECO:0007669"/>
    <property type="project" value="UniProtKB-KW"/>
</dbReference>
<accession>R7T3W4</accession>
<protein>
    <recommendedName>
        <fullName evidence="6">THAP-type domain-containing protein</fullName>
    </recommendedName>
</protein>
<dbReference type="EMBL" id="KB312351">
    <property type="protein sequence ID" value="ELT87386.1"/>
    <property type="molecule type" value="Genomic_DNA"/>
</dbReference>
<evidence type="ECO:0000256" key="2">
    <source>
        <dbReference type="ARBA" id="ARBA00022771"/>
    </source>
</evidence>
<keyword evidence="9" id="KW-1185">Reference proteome</keyword>
<evidence type="ECO:0000313" key="7">
    <source>
        <dbReference type="EMBL" id="ELT87386.1"/>
    </source>
</evidence>
<dbReference type="InterPro" id="IPR038441">
    <property type="entry name" value="THAP_Znf_sf"/>
</dbReference>
<sequence length="375" mass="41353">MRDIGVISQAPGFRVLQLLRLSLLNNLILSDPEKPLLDRIEFSYALWEYECKIRQKSYLAAAGVNRDLSPSSTALKSCVIEPTAEAMQRLSPTMSTNALRRRIPALCVSLLPVNPVSRGHIRIPCDGLRITERVLLFPGKSRNGFKVRNGPMKRFMPHKCSVPGCNGNYANGPKVAVFKFPLNDEERLARWLNGIKRDNFVPTKNSRVCECHFEPHLILRESSAYDEKTGKTITCRRHKPDLVPGATPTLLPGWLSIIPFFVLVICASVLPHVKNTVEGRATAPSIISSITVSSDMQATVSLHGAPLPSVDDISLPHRISSMRDIDKLITTLHRLSAPSTPSHSDTDTAQTLLILNLGGNVVGSAYNDAKVLWSL</sequence>
<dbReference type="OrthoDB" id="6764673at2759"/>
<dbReference type="PANTHER" id="PTHR46600">
    <property type="entry name" value="THAP DOMAIN-CONTAINING"/>
    <property type="match status" value="1"/>
</dbReference>
<reference evidence="8" key="3">
    <citation type="submission" date="2015-06" db="UniProtKB">
        <authorList>
            <consortium name="EnsemblMetazoa"/>
        </authorList>
    </citation>
    <scope>IDENTIFICATION</scope>
</reference>
<keyword evidence="1" id="KW-0479">Metal-binding</keyword>
<dbReference type="HOGENOM" id="CLU_738189_0_0_1"/>
<dbReference type="EnsemblMetazoa" id="CapteT227277">
    <property type="protein sequence ID" value="CapteP227277"/>
    <property type="gene ID" value="CapteG227277"/>
</dbReference>
<evidence type="ECO:0000259" key="6">
    <source>
        <dbReference type="PROSITE" id="PS50950"/>
    </source>
</evidence>
<keyword evidence="3" id="KW-0862">Zinc</keyword>
<evidence type="ECO:0000256" key="5">
    <source>
        <dbReference type="PROSITE-ProRule" id="PRU00309"/>
    </source>
</evidence>
<dbReference type="InterPro" id="IPR026516">
    <property type="entry name" value="THAP1/10"/>
</dbReference>
<dbReference type="GO" id="GO:0043565">
    <property type="term" value="F:sequence-specific DNA binding"/>
    <property type="evidence" value="ECO:0007669"/>
    <property type="project" value="InterPro"/>
</dbReference>
<keyword evidence="4 5" id="KW-0238">DNA-binding</keyword>
<dbReference type="Proteomes" id="UP000014760">
    <property type="component" value="Unassembled WGS sequence"/>
</dbReference>
<dbReference type="PROSITE" id="PS50950">
    <property type="entry name" value="ZF_THAP"/>
    <property type="match status" value="1"/>
</dbReference>
<dbReference type="AlphaFoldDB" id="R7T3W4"/>
<evidence type="ECO:0000256" key="3">
    <source>
        <dbReference type="ARBA" id="ARBA00022833"/>
    </source>
</evidence>
<organism evidence="7">
    <name type="scientific">Capitella teleta</name>
    <name type="common">Polychaete worm</name>
    <dbReference type="NCBI Taxonomy" id="283909"/>
    <lineage>
        <taxon>Eukaryota</taxon>
        <taxon>Metazoa</taxon>
        <taxon>Spiralia</taxon>
        <taxon>Lophotrochozoa</taxon>
        <taxon>Annelida</taxon>
        <taxon>Polychaeta</taxon>
        <taxon>Sedentaria</taxon>
        <taxon>Scolecida</taxon>
        <taxon>Capitellidae</taxon>
        <taxon>Capitella</taxon>
    </lineage>
</organism>
<dbReference type="Pfam" id="PF05485">
    <property type="entry name" value="THAP"/>
    <property type="match status" value="1"/>
</dbReference>
<proteinExistence type="predicted"/>
<dbReference type="Gene3D" id="6.20.210.20">
    <property type="entry name" value="THAP domain"/>
    <property type="match status" value="1"/>
</dbReference>
<dbReference type="InterPro" id="IPR006612">
    <property type="entry name" value="THAP_Znf"/>
</dbReference>
<reference evidence="9" key="1">
    <citation type="submission" date="2012-12" db="EMBL/GenBank/DDBJ databases">
        <authorList>
            <person name="Hellsten U."/>
            <person name="Grimwood J."/>
            <person name="Chapman J.A."/>
            <person name="Shapiro H."/>
            <person name="Aerts A."/>
            <person name="Otillar R.P."/>
            <person name="Terry A.Y."/>
            <person name="Boore J.L."/>
            <person name="Simakov O."/>
            <person name="Marletaz F."/>
            <person name="Cho S.-J."/>
            <person name="Edsinger-Gonzales E."/>
            <person name="Havlak P."/>
            <person name="Kuo D.-H."/>
            <person name="Larsson T."/>
            <person name="Lv J."/>
            <person name="Arendt D."/>
            <person name="Savage R."/>
            <person name="Osoegawa K."/>
            <person name="de Jong P."/>
            <person name="Lindberg D.R."/>
            <person name="Seaver E.C."/>
            <person name="Weisblat D.A."/>
            <person name="Putnam N.H."/>
            <person name="Grigoriev I.V."/>
            <person name="Rokhsar D.S."/>
        </authorList>
    </citation>
    <scope>NUCLEOTIDE SEQUENCE</scope>
    <source>
        <strain evidence="9">I ESC-2004</strain>
    </source>
</reference>